<organism evidence="3">
    <name type="scientific">hydrothermal vent metagenome</name>
    <dbReference type="NCBI Taxonomy" id="652676"/>
    <lineage>
        <taxon>unclassified sequences</taxon>
        <taxon>metagenomes</taxon>
        <taxon>ecological metagenomes</taxon>
    </lineage>
</organism>
<dbReference type="PANTHER" id="PTHR15337">
    <property type="entry name" value="ANTERIOR GRADIENT PROTEIN-RELATED"/>
    <property type="match status" value="1"/>
</dbReference>
<name>A0A1W1BX84_9ZZZZ</name>
<sequence>MKKLFLVAALFMGINLFASQIHWVSSYKEALALSKKERKPIMFVMTKSDCKYCKLLKSTTFKDPKIVATLNKSFVNYMVETDDEGATVPYLLAVYTKGFPTIWFLDEHGKALFQPIGGYMKAQDFTNALDVVTKTYKKYLSNSAKKGK</sequence>
<feature type="domain" description="Thioredoxin-like fold" evidence="2">
    <location>
        <begin position="35"/>
        <end position="129"/>
    </location>
</feature>
<dbReference type="InterPro" id="IPR036249">
    <property type="entry name" value="Thioredoxin-like_sf"/>
</dbReference>
<evidence type="ECO:0000313" key="3">
    <source>
        <dbReference type="EMBL" id="SFV58105.1"/>
    </source>
</evidence>
<protein>
    <recommendedName>
        <fullName evidence="2">Thioredoxin-like fold domain-containing protein</fullName>
    </recommendedName>
</protein>
<dbReference type="SUPFAM" id="SSF52833">
    <property type="entry name" value="Thioredoxin-like"/>
    <property type="match status" value="1"/>
</dbReference>
<accession>A0A1W1BX84</accession>
<reference evidence="3" key="1">
    <citation type="submission" date="2016-10" db="EMBL/GenBank/DDBJ databases">
        <authorList>
            <person name="de Groot N.N."/>
        </authorList>
    </citation>
    <scope>NUCLEOTIDE SEQUENCE</scope>
</reference>
<dbReference type="InterPro" id="IPR012336">
    <property type="entry name" value="Thioredoxin-like_fold"/>
</dbReference>
<evidence type="ECO:0000256" key="1">
    <source>
        <dbReference type="ARBA" id="ARBA00022729"/>
    </source>
</evidence>
<dbReference type="PANTHER" id="PTHR15337:SF11">
    <property type="entry name" value="THIOREDOXIN DOMAIN-CONTAINING PROTEIN"/>
    <property type="match status" value="1"/>
</dbReference>
<evidence type="ECO:0000259" key="2">
    <source>
        <dbReference type="Pfam" id="PF13098"/>
    </source>
</evidence>
<proteinExistence type="predicted"/>
<dbReference type="InterPro" id="IPR051099">
    <property type="entry name" value="AGR/TXD"/>
</dbReference>
<dbReference type="Gene3D" id="3.40.30.10">
    <property type="entry name" value="Glutaredoxin"/>
    <property type="match status" value="1"/>
</dbReference>
<gene>
    <name evidence="3" type="ORF">MNB_SM-7-1297</name>
</gene>
<dbReference type="Pfam" id="PF13098">
    <property type="entry name" value="Thioredoxin_2"/>
    <property type="match status" value="1"/>
</dbReference>
<dbReference type="AlphaFoldDB" id="A0A1W1BX84"/>
<dbReference type="EMBL" id="FPHB01000042">
    <property type="protein sequence ID" value="SFV58105.1"/>
    <property type="molecule type" value="Genomic_DNA"/>
</dbReference>
<keyword evidence="1" id="KW-0732">Signal</keyword>